<dbReference type="Proteomes" id="UP000885779">
    <property type="component" value="Unassembled WGS sequence"/>
</dbReference>
<comment type="caution">
    <text evidence="1">The sequence shown here is derived from an EMBL/GenBank/DDBJ whole genome shotgun (WGS) entry which is preliminary data.</text>
</comment>
<dbReference type="AlphaFoldDB" id="A0A7V4U429"/>
<dbReference type="EMBL" id="DRQG01000152">
    <property type="protein sequence ID" value="HGY57313.1"/>
    <property type="molecule type" value="Genomic_DNA"/>
</dbReference>
<name>A0A7V4U429_CALAY</name>
<sequence>MEQDYLMTGLPVHRPEEYELLLEALRTRINVLNASVFLLKDSMNNNDLKSMEYINRINLELERIRRLLNQTPEKIISQKTKNQK</sequence>
<protein>
    <submittedName>
        <fullName evidence="1">Uncharacterized protein</fullName>
    </submittedName>
</protein>
<organism evidence="1">
    <name type="scientific">Caldithrix abyssi</name>
    <dbReference type="NCBI Taxonomy" id="187145"/>
    <lineage>
        <taxon>Bacteria</taxon>
        <taxon>Pseudomonadati</taxon>
        <taxon>Calditrichota</taxon>
        <taxon>Calditrichia</taxon>
        <taxon>Calditrichales</taxon>
        <taxon>Calditrichaceae</taxon>
        <taxon>Caldithrix</taxon>
    </lineage>
</organism>
<gene>
    <name evidence="1" type="ORF">ENK44_16515</name>
</gene>
<evidence type="ECO:0000313" key="1">
    <source>
        <dbReference type="EMBL" id="HGY57313.1"/>
    </source>
</evidence>
<reference evidence="1" key="1">
    <citation type="journal article" date="2020" name="mSystems">
        <title>Genome- and Community-Level Interaction Insights into Carbon Utilization and Element Cycling Functions of Hydrothermarchaeota in Hydrothermal Sediment.</title>
        <authorList>
            <person name="Zhou Z."/>
            <person name="Liu Y."/>
            <person name="Xu W."/>
            <person name="Pan J."/>
            <person name="Luo Z.H."/>
            <person name="Li M."/>
        </authorList>
    </citation>
    <scope>NUCLEOTIDE SEQUENCE [LARGE SCALE GENOMIC DNA]</scope>
    <source>
        <strain evidence="1">HyVt-577</strain>
    </source>
</reference>
<accession>A0A7V4U429</accession>
<proteinExistence type="predicted"/>